<feature type="region of interest" description="Disordered" evidence="1">
    <location>
        <begin position="70"/>
        <end position="90"/>
    </location>
</feature>
<name>A0A1M7UKS5_9ACTN</name>
<accession>A0A1M7UKS5</accession>
<dbReference type="Gene3D" id="3.40.50.1820">
    <property type="entry name" value="alpha/beta hydrolase"/>
    <property type="match status" value="1"/>
</dbReference>
<evidence type="ECO:0008006" key="4">
    <source>
        <dbReference type="Google" id="ProtNLM"/>
    </source>
</evidence>
<dbReference type="RefSeq" id="WP_072919904.1">
    <property type="nucleotide sequence ID" value="NZ_FRDM01000021.1"/>
</dbReference>
<evidence type="ECO:0000313" key="3">
    <source>
        <dbReference type="Proteomes" id="UP000184428"/>
    </source>
</evidence>
<feature type="region of interest" description="Disordered" evidence="1">
    <location>
        <begin position="107"/>
        <end position="127"/>
    </location>
</feature>
<dbReference type="OrthoDB" id="104542at2"/>
<evidence type="ECO:0000313" key="2">
    <source>
        <dbReference type="EMBL" id="SHN83558.1"/>
    </source>
</evidence>
<evidence type="ECO:0000256" key="1">
    <source>
        <dbReference type="SAM" id="MobiDB-lite"/>
    </source>
</evidence>
<organism evidence="2 3">
    <name type="scientific">Geodermatophilus obscurus</name>
    <dbReference type="NCBI Taxonomy" id="1861"/>
    <lineage>
        <taxon>Bacteria</taxon>
        <taxon>Bacillati</taxon>
        <taxon>Actinomycetota</taxon>
        <taxon>Actinomycetes</taxon>
        <taxon>Geodermatophilales</taxon>
        <taxon>Geodermatophilaceae</taxon>
        <taxon>Geodermatophilus</taxon>
    </lineage>
</organism>
<dbReference type="AlphaFoldDB" id="A0A1M7UKS5"/>
<dbReference type="InterPro" id="IPR029058">
    <property type="entry name" value="AB_hydrolase_fold"/>
</dbReference>
<dbReference type="Proteomes" id="UP000184428">
    <property type="component" value="Unassembled WGS sequence"/>
</dbReference>
<dbReference type="SUPFAM" id="SSF53474">
    <property type="entry name" value="alpha/beta-Hydrolases"/>
    <property type="match status" value="1"/>
</dbReference>
<sequence length="308" mass="33007">MTAPTLVFLHGRGQEFKKPEQLLRKWLAALNAGLTAAGADPLPADRVVLPFYGNVLYQVTAASAGKALRLESTRSTDEPGPFSPATPPETGALERELLLDMARAAGMAVPDPDEPPPPVERTGGGGRLREEGLRDRILSWGPARELLVSLAKRSRVDQLVITAQLRDVALYLSDGRDEVLEVVREALPAEGPLVLVSHSLGTVVARDLLHDDDVRERTALWVTAGSPLGLEAVQKNLLDPGSKHPGVEWLTAYDVNDVVALGHPLVQSWGAPLADLEVENDTDPHSISRYLAQARVAGPIGIAATRPS</sequence>
<gene>
    <name evidence="2" type="ORF">SAMN05660350_03439</name>
</gene>
<reference evidence="2 3" key="1">
    <citation type="submission" date="2016-12" db="EMBL/GenBank/DDBJ databases">
        <authorList>
            <person name="Song W.-J."/>
            <person name="Kurnit D.M."/>
        </authorList>
    </citation>
    <scope>NUCLEOTIDE SEQUENCE [LARGE SCALE GENOMIC DNA]</scope>
    <source>
        <strain evidence="2 3">DSM 43162</strain>
    </source>
</reference>
<dbReference type="EMBL" id="FRDM01000021">
    <property type="protein sequence ID" value="SHN83558.1"/>
    <property type="molecule type" value="Genomic_DNA"/>
</dbReference>
<proteinExistence type="predicted"/>
<protein>
    <recommendedName>
        <fullName evidence="4">Alpha/beta hydrolase</fullName>
    </recommendedName>
</protein>